<comment type="caution">
    <text evidence="1">The sequence shown here is derived from an EMBL/GenBank/DDBJ whole genome shotgun (WGS) entry which is preliminary data.</text>
</comment>
<gene>
    <name evidence="1" type="ORF">GCM10009115_10900</name>
</gene>
<name>A0ABN1M110_9SPHN</name>
<reference evidence="1 2" key="1">
    <citation type="journal article" date="2019" name="Int. J. Syst. Evol. Microbiol.">
        <title>The Global Catalogue of Microorganisms (GCM) 10K type strain sequencing project: providing services to taxonomists for standard genome sequencing and annotation.</title>
        <authorList>
            <consortium name="The Broad Institute Genomics Platform"/>
            <consortium name="The Broad Institute Genome Sequencing Center for Infectious Disease"/>
            <person name="Wu L."/>
            <person name="Ma J."/>
        </authorList>
    </citation>
    <scope>NUCLEOTIDE SEQUENCE [LARGE SCALE GENOMIC DNA]</scope>
    <source>
        <strain evidence="1 2">JCM 15910</strain>
    </source>
</reference>
<dbReference type="Proteomes" id="UP001500738">
    <property type="component" value="Unassembled WGS sequence"/>
</dbReference>
<keyword evidence="2" id="KW-1185">Reference proteome</keyword>
<proteinExistence type="predicted"/>
<protein>
    <submittedName>
        <fullName evidence="1">Uncharacterized protein</fullName>
    </submittedName>
</protein>
<organism evidence="1 2">
    <name type="scientific">Sphingopyxis soli</name>
    <dbReference type="NCBI Taxonomy" id="592051"/>
    <lineage>
        <taxon>Bacteria</taxon>
        <taxon>Pseudomonadati</taxon>
        <taxon>Pseudomonadota</taxon>
        <taxon>Alphaproteobacteria</taxon>
        <taxon>Sphingomonadales</taxon>
        <taxon>Sphingomonadaceae</taxon>
        <taxon>Sphingopyxis</taxon>
    </lineage>
</organism>
<dbReference type="EMBL" id="BAAAFE010000004">
    <property type="protein sequence ID" value="GAA0862806.1"/>
    <property type="molecule type" value="Genomic_DNA"/>
</dbReference>
<evidence type="ECO:0000313" key="1">
    <source>
        <dbReference type="EMBL" id="GAA0862806.1"/>
    </source>
</evidence>
<sequence length="84" mass="8967">MAAPAGISPAFSPQAASISATAGRHIVKRRMVMAFPLKHEFPIADTAVRESQPSIVAPAMSSSARRYRAEAMTEKVPLLSGEQM</sequence>
<accession>A0ABN1M110</accession>
<evidence type="ECO:0000313" key="2">
    <source>
        <dbReference type="Proteomes" id="UP001500738"/>
    </source>
</evidence>